<reference evidence="8 9" key="1">
    <citation type="submission" date="2017-07" db="EMBL/GenBank/DDBJ databases">
        <title>Draft whole genome sequences of clinical Proprionibacteriaceae strains.</title>
        <authorList>
            <person name="Bernier A.-M."/>
            <person name="Bernard K."/>
            <person name="Domingo M.-C."/>
        </authorList>
    </citation>
    <scope>NUCLEOTIDE SEQUENCE [LARGE SCALE GENOMIC DNA]</scope>
    <source>
        <strain evidence="8 9">NML 030167</strain>
    </source>
</reference>
<dbReference type="Gene3D" id="1.10.3720.10">
    <property type="entry name" value="MetI-like"/>
    <property type="match status" value="1"/>
</dbReference>
<dbReference type="PROSITE" id="PS50928">
    <property type="entry name" value="ABC_TM1"/>
    <property type="match status" value="1"/>
</dbReference>
<keyword evidence="4 6" id="KW-1133">Transmembrane helix</keyword>
<keyword evidence="2 6" id="KW-0813">Transport</keyword>
<evidence type="ECO:0000256" key="6">
    <source>
        <dbReference type="RuleBase" id="RU363032"/>
    </source>
</evidence>
<dbReference type="EMBL" id="NMVO01000001">
    <property type="protein sequence ID" value="OYO17709.1"/>
    <property type="molecule type" value="Genomic_DNA"/>
</dbReference>
<name>A0A255GPG6_9ACTN</name>
<dbReference type="InterPro" id="IPR000515">
    <property type="entry name" value="MetI-like"/>
</dbReference>
<feature type="transmembrane region" description="Helical" evidence="6">
    <location>
        <begin position="27"/>
        <end position="49"/>
    </location>
</feature>
<dbReference type="Proteomes" id="UP000215896">
    <property type="component" value="Unassembled WGS sequence"/>
</dbReference>
<dbReference type="GO" id="GO:0031460">
    <property type="term" value="P:glycine betaine transport"/>
    <property type="evidence" value="ECO:0007669"/>
    <property type="project" value="TreeGrafter"/>
</dbReference>
<feature type="transmembrane region" description="Helical" evidence="6">
    <location>
        <begin position="149"/>
        <end position="173"/>
    </location>
</feature>
<feature type="compositionally biased region" description="Basic and acidic residues" evidence="7">
    <location>
        <begin position="233"/>
        <end position="250"/>
    </location>
</feature>
<dbReference type="OrthoDB" id="5244012at2"/>
<evidence type="ECO:0000256" key="5">
    <source>
        <dbReference type="ARBA" id="ARBA00023136"/>
    </source>
</evidence>
<evidence type="ECO:0000256" key="1">
    <source>
        <dbReference type="ARBA" id="ARBA00004141"/>
    </source>
</evidence>
<comment type="caution">
    <text evidence="8">The sequence shown here is derived from an EMBL/GenBank/DDBJ whole genome shotgun (WGS) entry which is preliminary data.</text>
</comment>
<accession>A0A255GPG6</accession>
<feature type="region of interest" description="Disordered" evidence="7">
    <location>
        <begin position="216"/>
        <end position="250"/>
    </location>
</feature>
<dbReference type="Pfam" id="PF00528">
    <property type="entry name" value="BPD_transp_1"/>
    <property type="match status" value="1"/>
</dbReference>
<gene>
    <name evidence="8" type="ORF">CGZ94_02150</name>
</gene>
<sequence>MNLLGFLFDPANWSGGDGIGQRLLEHLFYSGVSLLAAMVVAIPLGILIGHTRRGNVLVAGISNAARAIPTLGLLVLAVTLMSTGALPVVLCLAVLAVPPILNGTVSGFFNADSDAVLAAAAMGMTDGQVIRRVELPLALPLIVSGVRSASLQVIASATVAAMAAAGGLGRLVLDGQKRIGGYPEVFAGAVLVMALAIVLDIVLGVAAAVLRRRANPVHRDTDTDTDPNLTAEPARESNPDGKIEPAEAKG</sequence>
<dbReference type="SUPFAM" id="SSF161098">
    <property type="entry name" value="MetI-like"/>
    <property type="match status" value="1"/>
</dbReference>
<keyword evidence="3 6" id="KW-0812">Transmembrane</keyword>
<dbReference type="InterPro" id="IPR051204">
    <property type="entry name" value="ABC_transp_perm/SBD"/>
</dbReference>
<feature type="transmembrane region" description="Helical" evidence="6">
    <location>
        <begin position="185"/>
        <end position="210"/>
    </location>
</feature>
<protein>
    <submittedName>
        <fullName evidence="8">Glycine/betaine ABC transporter permease</fullName>
    </submittedName>
</protein>
<evidence type="ECO:0000313" key="9">
    <source>
        <dbReference type="Proteomes" id="UP000215896"/>
    </source>
</evidence>
<evidence type="ECO:0000256" key="2">
    <source>
        <dbReference type="ARBA" id="ARBA00022448"/>
    </source>
</evidence>
<dbReference type="AlphaFoldDB" id="A0A255GPG6"/>
<dbReference type="RefSeq" id="WP_094402579.1">
    <property type="nucleotide sequence ID" value="NZ_NMVL01000022.1"/>
</dbReference>
<dbReference type="GO" id="GO:0005886">
    <property type="term" value="C:plasma membrane"/>
    <property type="evidence" value="ECO:0007669"/>
    <property type="project" value="UniProtKB-SubCell"/>
</dbReference>
<dbReference type="PANTHER" id="PTHR30177">
    <property type="entry name" value="GLYCINE BETAINE/L-PROLINE TRANSPORT SYSTEM PERMEASE PROTEIN PROW"/>
    <property type="match status" value="1"/>
</dbReference>
<organism evidence="8 9">
    <name type="scientific">Enemella evansiae</name>
    <dbReference type="NCBI Taxonomy" id="2016499"/>
    <lineage>
        <taxon>Bacteria</taxon>
        <taxon>Bacillati</taxon>
        <taxon>Actinomycetota</taxon>
        <taxon>Actinomycetes</taxon>
        <taxon>Propionibacteriales</taxon>
        <taxon>Propionibacteriaceae</taxon>
        <taxon>Enemella</taxon>
    </lineage>
</organism>
<feature type="transmembrane region" description="Helical" evidence="6">
    <location>
        <begin position="70"/>
        <end position="97"/>
    </location>
</feature>
<keyword evidence="9" id="KW-1185">Reference proteome</keyword>
<keyword evidence="5 6" id="KW-0472">Membrane</keyword>
<evidence type="ECO:0000256" key="7">
    <source>
        <dbReference type="SAM" id="MobiDB-lite"/>
    </source>
</evidence>
<dbReference type="PANTHER" id="PTHR30177:SF33">
    <property type="entry name" value="POSSIBLE OSMOPROTECTANT (GLYCINE BETAINE_CARNITINE_CHOLINE_L-PROLINE) TRANSPORT INTEGRAL MEMBRANE PROTEIN ABC TRANSPORTER PROZ"/>
    <property type="match status" value="1"/>
</dbReference>
<comment type="subcellular location">
    <subcellularLocation>
        <location evidence="6">Cell membrane</location>
        <topology evidence="6">Multi-pass membrane protein</topology>
    </subcellularLocation>
    <subcellularLocation>
        <location evidence="1">Membrane</location>
        <topology evidence="1">Multi-pass membrane protein</topology>
    </subcellularLocation>
</comment>
<dbReference type="GO" id="GO:0055085">
    <property type="term" value="P:transmembrane transport"/>
    <property type="evidence" value="ECO:0007669"/>
    <property type="project" value="InterPro"/>
</dbReference>
<evidence type="ECO:0000256" key="4">
    <source>
        <dbReference type="ARBA" id="ARBA00022989"/>
    </source>
</evidence>
<dbReference type="CDD" id="cd06261">
    <property type="entry name" value="TM_PBP2"/>
    <property type="match status" value="1"/>
</dbReference>
<dbReference type="InterPro" id="IPR035906">
    <property type="entry name" value="MetI-like_sf"/>
</dbReference>
<comment type="similarity">
    <text evidence="6">Belongs to the binding-protein-dependent transport system permease family.</text>
</comment>
<accession>A0A4R6LQM6</accession>
<proteinExistence type="inferred from homology"/>
<evidence type="ECO:0000256" key="3">
    <source>
        <dbReference type="ARBA" id="ARBA00022692"/>
    </source>
</evidence>
<evidence type="ECO:0000313" key="8">
    <source>
        <dbReference type="EMBL" id="OYO17709.1"/>
    </source>
</evidence>